<evidence type="ECO:0008006" key="4">
    <source>
        <dbReference type="Google" id="ProtNLM"/>
    </source>
</evidence>
<name>A0A1V4JN08_PATFA</name>
<dbReference type="GO" id="GO:0044774">
    <property type="term" value="P:mitotic DNA integrity checkpoint signaling"/>
    <property type="evidence" value="ECO:0007669"/>
    <property type="project" value="TreeGrafter"/>
</dbReference>
<evidence type="ECO:0000313" key="2">
    <source>
        <dbReference type="EMBL" id="OPJ73415.1"/>
    </source>
</evidence>
<proteinExistence type="predicted"/>
<dbReference type="GO" id="GO:0000793">
    <property type="term" value="C:condensed chromosome"/>
    <property type="evidence" value="ECO:0007669"/>
    <property type="project" value="TreeGrafter"/>
</dbReference>
<keyword evidence="3" id="KW-1185">Reference proteome</keyword>
<dbReference type="InterPro" id="IPR052709">
    <property type="entry name" value="Transposase-MT_Hybrid"/>
</dbReference>
<dbReference type="STRING" id="372326.A0A1V4JN08"/>
<dbReference type="GO" id="GO:0003690">
    <property type="term" value="F:double-stranded DNA binding"/>
    <property type="evidence" value="ECO:0007669"/>
    <property type="project" value="TreeGrafter"/>
</dbReference>
<dbReference type="OrthoDB" id="616263at2759"/>
<dbReference type="Proteomes" id="UP000190648">
    <property type="component" value="Unassembled WGS sequence"/>
</dbReference>
<dbReference type="GO" id="GO:0003697">
    <property type="term" value="F:single-stranded DNA binding"/>
    <property type="evidence" value="ECO:0007669"/>
    <property type="project" value="TreeGrafter"/>
</dbReference>
<dbReference type="GO" id="GO:0035861">
    <property type="term" value="C:site of double-strand break"/>
    <property type="evidence" value="ECO:0007669"/>
    <property type="project" value="TreeGrafter"/>
</dbReference>
<evidence type="ECO:0000256" key="1">
    <source>
        <dbReference type="SAM" id="SignalP"/>
    </source>
</evidence>
<dbReference type="AlphaFoldDB" id="A0A1V4JN08"/>
<dbReference type="PANTHER" id="PTHR46060:SF2">
    <property type="entry name" value="HISTONE-LYSINE N-METHYLTRANSFERASE SETMAR"/>
    <property type="match status" value="1"/>
</dbReference>
<evidence type="ECO:0000313" key="3">
    <source>
        <dbReference type="Proteomes" id="UP000190648"/>
    </source>
</evidence>
<dbReference type="GO" id="GO:0044547">
    <property type="term" value="F:DNA topoisomerase binding"/>
    <property type="evidence" value="ECO:0007669"/>
    <property type="project" value="TreeGrafter"/>
</dbReference>
<dbReference type="GO" id="GO:0005634">
    <property type="term" value="C:nucleus"/>
    <property type="evidence" value="ECO:0007669"/>
    <property type="project" value="TreeGrafter"/>
</dbReference>
<dbReference type="GO" id="GO:0000014">
    <property type="term" value="F:single-stranded DNA endodeoxyribonuclease activity"/>
    <property type="evidence" value="ECO:0007669"/>
    <property type="project" value="TreeGrafter"/>
</dbReference>
<feature type="chain" id="PRO_5012437879" description="Secreted protein" evidence="1">
    <location>
        <begin position="21"/>
        <end position="77"/>
    </location>
</feature>
<sequence>MRVLWKGVLQICLVTSFSNGSSFMPTVHSQTMEMVLDKRQMRVIFLFVFKMGRKAAETTCNMNNEFNPGTANKCTVR</sequence>
<dbReference type="GO" id="GO:0046975">
    <property type="term" value="F:histone H3K36 methyltransferase activity"/>
    <property type="evidence" value="ECO:0007669"/>
    <property type="project" value="TreeGrafter"/>
</dbReference>
<feature type="signal peptide" evidence="1">
    <location>
        <begin position="1"/>
        <end position="20"/>
    </location>
</feature>
<reference evidence="2 3" key="1">
    <citation type="submission" date="2016-02" db="EMBL/GenBank/DDBJ databases">
        <title>Band-tailed pigeon sequencing and assembly.</title>
        <authorList>
            <person name="Soares A.E."/>
            <person name="Novak B.J."/>
            <person name="Rice E.S."/>
            <person name="O'Connell B."/>
            <person name="Chang D."/>
            <person name="Weber S."/>
            <person name="Shapiro B."/>
        </authorList>
    </citation>
    <scope>NUCLEOTIDE SEQUENCE [LARGE SCALE GENOMIC DNA]</scope>
    <source>
        <strain evidence="2">BTP2013</strain>
        <tissue evidence="2">Blood</tissue>
    </source>
</reference>
<dbReference type="GO" id="GO:0006303">
    <property type="term" value="P:double-strand break repair via nonhomologous end joining"/>
    <property type="evidence" value="ECO:0007669"/>
    <property type="project" value="TreeGrafter"/>
</dbReference>
<organism evidence="2 3">
    <name type="scientific">Patagioenas fasciata monilis</name>
    <dbReference type="NCBI Taxonomy" id="372326"/>
    <lineage>
        <taxon>Eukaryota</taxon>
        <taxon>Metazoa</taxon>
        <taxon>Chordata</taxon>
        <taxon>Craniata</taxon>
        <taxon>Vertebrata</taxon>
        <taxon>Euteleostomi</taxon>
        <taxon>Archelosauria</taxon>
        <taxon>Archosauria</taxon>
        <taxon>Dinosauria</taxon>
        <taxon>Saurischia</taxon>
        <taxon>Theropoda</taxon>
        <taxon>Coelurosauria</taxon>
        <taxon>Aves</taxon>
        <taxon>Neognathae</taxon>
        <taxon>Neoaves</taxon>
        <taxon>Columbimorphae</taxon>
        <taxon>Columbiformes</taxon>
        <taxon>Columbidae</taxon>
        <taxon>Patagioenas</taxon>
    </lineage>
</organism>
<keyword evidence="1" id="KW-0732">Signal</keyword>
<protein>
    <recommendedName>
        <fullName evidence="4">Secreted protein</fullName>
    </recommendedName>
</protein>
<dbReference type="PANTHER" id="PTHR46060">
    <property type="entry name" value="MARINER MOS1 TRANSPOSASE-LIKE PROTEIN"/>
    <property type="match status" value="1"/>
</dbReference>
<accession>A0A1V4JN08</accession>
<gene>
    <name evidence="2" type="ORF">AV530_005772</name>
</gene>
<comment type="caution">
    <text evidence="2">The sequence shown here is derived from an EMBL/GenBank/DDBJ whole genome shotgun (WGS) entry which is preliminary data.</text>
</comment>
<dbReference type="GO" id="GO:0042800">
    <property type="term" value="F:histone H3K4 methyltransferase activity"/>
    <property type="evidence" value="ECO:0007669"/>
    <property type="project" value="TreeGrafter"/>
</dbReference>
<dbReference type="GO" id="GO:0031297">
    <property type="term" value="P:replication fork processing"/>
    <property type="evidence" value="ECO:0007669"/>
    <property type="project" value="TreeGrafter"/>
</dbReference>
<dbReference type="Gene3D" id="1.10.10.1450">
    <property type="match status" value="1"/>
</dbReference>
<dbReference type="EMBL" id="LSYS01006902">
    <property type="protein sequence ID" value="OPJ73415.1"/>
    <property type="molecule type" value="Genomic_DNA"/>
</dbReference>
<dbReference type="GO" id="GO:0015074">
    <property type="term" value="P:DNA integration"/>
    <property type="evidence" value="ECO:0007669"/>
    <property type="project" value="TreeGrafter"/>
</dbReference>
<dbReference type="GO" id="GO:0000729">
    <property type="term" value="P:DNA double-strand break processing"/>
    <property type="evidence" value="ECO:0007669"/>
    <property type="project" value="TreeGrafter"/>
</dbReference>